<gene>
    <name evidence="1" type="ORF">C7B43_19890</name>
</gene>
<proteinExistence type="predicted"/>
<keyword evidence="1" id="KW-0255">Endonuclease</keyword>
<name>A0A2T2WN96_9FIRM</name>
<dbReference type="AlphaFoldDB" id="A0A2T2WN96"/>
<sequence>LRKANKVPRYLFGYQLFDKVLYQGQECFIFGRRSRGYFDLRLLDGTKISAGVSYKKLMLVERASALLIDRIAKKEGGKGTFLSA</sequence>
<dbReference type="EMBL" id="PXYT01000090">
    <property type="protein sequence ID" value="PSR23711.1"/>
    <property type="molecule type" value="Genomic_DNA"/>
</dbReference>
<comment type="caution">
    <text evidence="1">The sequence shown here is derived from an EMBL/GenBank/DDBJ whole genome shotgun (WGS) entry which is preliminary data.</text>
</comment>
<protein>
    <submittedName>
        <fullName evidence="1">HNH endonuclease</fullName>
    </submittedName>
</protein>
<dbReference type="Proteomes" id="UP000242699">
    <property type="component" value="Unassembled WGS sequence"/>
</dbReference>
<evidence type="ECO:0000313" key="2">
    <source>
        <dbReference type="Proteomes" id="UP000242699"/>
    </source>
</evidence>
<dbReference type="GO" id="GO:0004519">
    <property type="term" value="F:endonuclease activity"/>
    <property type="evidence" value="ECO:0007669"/>
    <property type="project" value="UniProtKB-KW"/>
</dbReference>
<evidence type="ECO:0000313" key="1">
    <source>
        <dbReference type="EMBL" id="PSR23711.1"/>
    </source>
</evidence>
<keyword evidence="1" id="KW-0540">Nuclease</keyword>
<feature type="non-terminal residue" evidence="1">
    <location>
        <position position="1"/>
    </location>
</feature>
<organism evidence="1 2">
    <name type="scientific">Sulfobacillus benefaciens</name>
    <dbReference type="NCBI Taxonomy" id="453960"/>
    <lineage>
        <taxon>Bacteria</taxon>
        <taxon>Bacillati</taxon>
        <taxon>Bacillota</taxon>
        <taxon>Clostridia</taxon>
        <taxon>Eubacteriales</taxon>
        <taxon>Clostridiales Family XVII. Incertae Sedis</taxon>
        <taxon>Sulfobacillus</taxon>
    </lineage>
</organism>
<keyword evidence="1" id="KW-0378">Hydrolase</keyword>
<accession>A0A2T2WN96</accession>
<reference evidence="1 2" key="1">
    <citation type="journal article" date="2014" name="BMC Genomics">
        <title>Comparison of environmental and isolate Sulfobacillus genomes reveals diverse carbon, sulfur, nitrogen, and hydrogen metabolisms.</title>
        <authorList>
            <person name="Justice N.B."/>
            <person name="Norman A."/>
            <person name="Brown C.T."/>
            <person name="Singh A."/>
            <person name="Thomas B.C."/>
            <person name="Banfield J.F."/>
        </authorList>
    </citation>
    <scope>NUCLEOTIDE SEQUENCE [LARGE SCALE GENOMIC DNA]</scope>
    <source>
        <strain evidence="1">AMDSBA1</strain>
    </source>
</reference>